<dbReference type="SMART" id="SM00060">
    <property type="entry name" value="FN3"/>
    <property type="match status" value="1"/>
</dbReference>
<reference evidence="4" key="1">
    <citation type="submission" date="2022-08" db="EMBL/GenBank/DDBJ databases">
        <title>Genome sequencing of akame (Lates japonicus).</title>
        <authorList>
            <person name="Hashiguchi Y."/>
            <person name="Takahashi H."/>
        </authorList>
    </citation>
    <scope>NUCLEOTIDE SEQUENCE</scope>
    <source>
        <strain evidence="4">Kochi</strain>
    </source>
</reference>
<dbReference type="PANTHER" id="PTHR48483">
    <property type="entry name" value="INTERLEUKIN-27 SUBUNIT BETA"/>
    <property type="match status" value="1"/>
</dbReference>
<dbReference type="InterPro" id="IPR013783">
    <property type="entry name" value="Ig-like_fold"/>
</dbReference>
<keyword evidence="5" id="KW-1185">Reference proteome</keyword>
<dbReference type="AlphaFoldDB" id="A0AAD3NNF8"/>
<dbReference type="CDD" id="cd00063">
    <property type="entry name" value="FN3"/>
    <property type="match status" value="1"/>
</dbReference>
<keyword evidence="2" id="KW-0812">Transmembrane</keyword>
<keyword evidence="4" id="KW-0675">Receptor</keyword>
<evidence type="ECO:0000256" key="2">
    <source>
        <dbReference type="SAM" id="Phobius"/>
    </source>
</evidence>
<dbReference type="PANTHER" id="PTHR48483:SF1">
    <property type="entry name" value="INTERLEUKIN-12 RECEPTOR SUBUNIT BETA-1-RELATED"/>
    <property type="match status" value="1"/>
</dbReference>
<feature type="domain" description="Fibronectin type-III" evidence="3">
    <location>
        <begin position="80"/>
        <end position="175"/>
    </location>
</feature>
<feature type="region of interest" description="Disordered" evidence="1">
    <location>
        <begin position="247"/>
        <end position="315"/>
    </location>
</feature>
<dbReference type="InterPro" id="IPR003961">
    <property type="entry name" value="FN3_dom"/>
</dbReference>
<name>A0AAD3NNF8_LATJO</name>
<evidence type="ECO:0000313" key="5">
    <source>
        <dbReference type="Proteomes" id="UP001279410"/>
    </source>
</evidence>
<accession>A0AAD3NNF8</accession>
<dbReference type="Gene3D" id="2.60.40.10">
    <property type="entry name" value="Immunoglobulins"/>
    <property type="match status" value="1"/>
</dbReference>
<comment type="caution">
    <text evidence="4">The sequence shown here is derived from an EMBL/GenBank/DDBJ whole genome shotgun (WGS) entry which is preliminary data.</text>
</comment>
<dbReference type="EMBL" id="BRZM01002090">
    <property type="protein sequence ID" value="GLD74241.1"/>
    <property type="molecule type" value="Genomic_DNA"/>
</dbReference>
<evidence type="ECO:0000256" key="1">
    <source>
        <dbReference type="SAM" id="MobiDB-lite"/>
    </source>
</evidence>
<dbReference type="PROSITE" id="PS50853">
    <property type="entry name" value="FN3"/>
    <property type="match status" value="1"/>
</dbReference>
<sequence>MTTKLLNGTRAVTLTWKPMPRAATVSGVTYSLEDTQSSHGCPCVKDYVRYLYFEHRCDGGKPRTVKMCLYYKKEGAPQREPQNFTVISETFDSANLSWEAIAIEDQRGFLTHYSMCSEKISSQDERKECRNISASLLTYRLENLTPGAKYNISLAGVTQEGEGPSAKLTIYTQPEKPVNVWWSFGLLFVFFLSSTMCTIILKRIKNKIFPPVPTPVIPDFFPYQPESQEMLEEKEEVHELMLSPLHPEVKSVSEDAEETTAPHGEWDAGSDEDMGDERSDSRMSGESSDESPGSTDQALRSSREGEITDLEQVDNEIAMLIYRNGLVFDVRTD</sequence>
<dbReference type="Proteomes" id="UP001279410">
    <property type="component" value="Unassembled WGS sequence"/>
</dbReference>
<evidence type="ECO:0000259" key="3">
    <source>
        <dbReference type="PROSITE" id="PS50853"/>
    </source>
</evidence>
<organism evidence="4 5">
    <name type="scientific">Lates japonicus</name>
    <name type="common">Japanese lates</name>
    <dbReference type="NCBI Taxonomy" id="270547"/>
    <lineage>
        <taxon>Eukaryota</taxon>
        <taxon>Metazoa</taxon>
        <taxon>Chordata</taxon>
        <taxon>Craniata</taxon>
        <taxon>Vertebrata</taxon>
        <taxon>Euteleostomi</taxon>
        <taxon>Actinopterygii</taxon>
        <taxon>Neopterygii</taxon>
        <taxon>Teleostei</taxon>
        <taxon>Neoteleostei</taxon>
        <taxon>Acanthomorphata</taxon>
        <taxon>Carangaria</taxon>
        <taxon>Carangaria incertae sedis</taxon>
        <taxon>Centropomidae</taxon>
        <taxon>Lates</taxon>
    </lineage>
</organism>
<feature type="compositionally biased region" description="Polar residues" evidence="1">
    <location>
        <begin position="284"/>
        <end position="300"/>
    </location>
</feature>
<evidence type="ECO:0000313" key="4">
    <source>
        <dbReference type="EMBL" id="GLD74241.1"/>
    </source>
</evidence>
<gene>
    <name evidence="4" type="ORF">AKAME5_002556900</name>
</gene>
<dbReference type="SUPFAM" id="SSF49265">
    <property type="entry name" value="Fibronectin type III"/>
    <property type="match status" value="1"/>
</dbReference>
<protein>
    <submittedName>
        <fullName evidence="4">Interleukin-12 receptor subunit beta-1 isoform X2</fullName>
    </submittedName>
</protein>
<feature type="transmembrane region" description="Helical" evidence="2">
    <location>
        <begin position="180"/>
        <end position="201"/>
    </location>
</feature>
<keyword evidence="2" id="KW-1133">Transmembrane helix</keyword>
<dbReference type="InterPro" id="IPR053073">
    <property type="entry name" value="IL11/IL27_subunit_beta"/>
</dbReference>
<dbReference type="InterPro" id="IPR036116">
    <property type="entry name" value="FN3_sf"/>
</dbReference>
<dbReference type="Pfam" id="PF00041">
    <property type="entry name" value="fn3"/>
    <property type="match status" value="1"/>
</dbReference>
<proteinExistence type="predicted"/>
<keyword evidence="2" id="KW-0472">Membrane</keyword>